<evidence type="ECO:0000256" key="1">
    <source>
        <dbReference type="SAM" id="Phobius"/>
    </source>
</evidence>
<proteinExistence type="predicted"/>
<name>A0A074JUG3_9RHOB</name>
<feature type="transmembrane region" description="Helical" evidence="1">
    <location>
        <begin position="114"/>
        <end position="137"/>
    </location>
</feature>
<protein>
    <recommendedName>
        <fullName evidence="4">NnrS family protein</fullName>
    </recommendedName>
</protein>
<dbReference type="OrthoDB" id="9770040at2"/>
<evidence type="ECO:0000313" key="2">
    <source>
        <dbReference type="EMBL" id="KEO60089.1"/>
    </source>
</evidence>
<feature type="transmembrane region" description="Helical" evidence="1">
    <location>
        <begin position="331"/>
        <end position="353"/>
    </location>
</feature>
<feature type="transmembrane region" description="Helical" evidence="1">
    <location>
        <begin position="89"/>
        <end position="108"/>
    </location>
</feature>
<feature type="transmembrane region" description="Helical" evidence="1">
    <location>
        <begin position="272"/>
        <end position="294"/>
    </location>
</feature>
<keyword evidence="1" id="KW-1133">Transmembrane helix</keyword>
<dbReference type="Proteomes" id="UP000027471">
    <property type="component" value="Unassembled WGS sequence"/>
</dbReference>
<feature type="transmembrane region" description="Helical" evidence="1">
    <location>
        <begin position="216"/>
        <end position="236"/>
    </location>
</feature>
<sequence>MIAFKHLFSAGYRVFFLLAGLFAILSMIVWEGWLAIHAAGGLVSDEPFAMAPHLWHAHEMIFGYGSIAIAGFLMTAAPNWTKAKGAGSVFFLAMTALWLAGRMAIWWSGSLSPVLVAVVDLAFLPVVAGRILAMLLARPKPQQMILLGMIALIWAGNLMVHLEWMGISEDTAYAGLRVGLLALSSLILILGGRVTPAFTRNAMRRAGREDGLPRDLPALAIPAIGGGIAVTLSMLAGLPEGVTGVLALVAGAAALARLMFWRGLWALRQPILWTLHLSYAAVALGFIALGVSMLGLGSEVAALHVLGIGGVGGMTLSVMSRAAIGHSGRALVAPGELVFAYALVPVATLARFAGSAFPAFYYPGVLLAGALWIVLFTFYVISLWPVFWGETDLPEKGATA</sequence>
<dbReference type="EMBL" id="AUNB01000023">
    <property type="protein sequence ID" value="KEO60089.1"/>
    <property type="molecule type" value="Genomic_DNA"/>
</dbReference>
<evidence type="ECO:0008006" key="4">
    <source>
        <dbReference type="Google" id="ProtNLM"/>
    </source>
</evidence>
<feature type="transmembrane region" description="Helical" evidence="1">
    <location>
        <begin position="359"/>
        <end position="381"/>
    </location>
</feature>
<gene>
    <name evidence="2" type="ORF">DT23_14455</name>
</gene>
<feature type="transmembrane region" description="Helical" evidence="1">
    <location>
        <begin position="12"/>
        <end position="36"/>
    </location>
</feature>
<feature type="transmembrane region" description="Helical" evidence="1">
    <location>
        <begin position="300"/>
        <end position="319"/>
    </location>
</feature>
<feature type="transmembrane region" description="Helical" evidence="1">
    <location>
        <begin position="242"/>
        <end position="260"/>
    </location>
</feature>
<comment type="caution">
    <text evidence="2">The sequence shown here is derived from an EMBL/GenBank/DDBJ whole genome shotgun (WGS) entry which is preliminary data.</text>
</comment>
<dbReference type="STRING" id="1353528.DT23_14455"/>
<dbReference type="AlphaFoldDB" id="A0A074JUG3"/>
<feature type="transmembrane region" description="Helical" evidence="1">
    <location>
        <begin position="174"/>
        <end position="195"/>
    </location>
</feature>
<reference evidence="2 3" key="1">
    <citation type="journal article" date="2015" name="Antonie Van Leeuwenhoek">
        <title>Thioclava indica sp. nov., isolated from surface seawater of the Indian Ocean.</title>
        <authorList>
            <person name="Liu Y."/>
            <person name="Lai Q."/>
            <person name="Du J."/>
            <person name="Xu H."/>
            <person name="Jiang L."/>
            <person name="Shao Z."/>
        </authorList>
    </citation>
    <scope>NUCLEOTIDE SEQUENCE [LARGE SCALE GENOMIC DNA]</scope>
    <source>
        <strain evidence="2 3">DT23-4</strain>
    </source>
</reference>
<feature type="transmembrane region" description="Helical" evidence="1">
    <location>
        <begin position="144"/>
        <end position="162"/>
    </location>
</feature>
<accession>A0A074JUG3</accession>
<keyword evidence="1" id="KW-0472">Membrane</keyword>
<keyword evidence="1" id="KW-0812">Transmembrane</keyword>
<dbReference type="RefSeq" id="WP_038130469.1">
    <property type="nucleotide sequence ID" value="NZ_AUNB01000023.1"/>
</dbReference>
<keyword evidence="3" id="KW-1185">Reference proteome</keyword>
<dbReference type="Pfam" id="PF05940">
    <property type="entry name" value="NnrS"/>
    <property type="match status" value="1"/>
</dbReference>
<dbReference type="eggNOG" id="COG3213">
    <property type="taxonomic scope" value="Bacteria"/>
</dbReference>
<organism evidence="2 3">
    <name type="scientific">Thioclava indica</name>
    <dbReference type="NCBI Taxonomy" id="1353528"/>
    <lineage>
        <taxon>Bacteria</taxon>
        <taxon>Pseudomonadati</taxon>
        <taxon>Pseudomonadota</taxon>
        <taxon>Alphaproteobacteria</taxon>
        <taxon>Rhodobacterales</taxon>
        <taxon>Paracoccaceae</taxon>
        <taxon>Thioclava</taxon>
    </lineage>
</organism>
<evidence type="ECO:0000313" key="3">
    <source>
        <dbReference type="Proteomes" id="UP000027471"/>
    </source>
</evidence>
<dbReference type="InterPro" id="IPR010266">
    <property type="entry name" value="NnrS"/>
</dbReference>
<feature type="transmembrane region" description="Helical" evidence="1">
    <location>
        <begin position="56"/>
        <end position="77"/>
    </location>
</feature>